<evidence type="ECO:0000256" key="4">
    <source>
        <dbReference type="RuleBase" id="RU341113"/>
    </source>
</evidence>
<dbReference type="CDD" id="cd01301">
    <property type="entry name" value="rDP_like"/>
    <property type="match status" value="1"/>
</dbReference>
<reference evidence="6 7" key="1">
    <citation type="submission" date="2015-07" db="EMBL/GenBank/DDBJ databases">
        <title>Emmonsia species relationships and genome sequence.</title>
        <authorList>
            <person name="Cuomo C.A."/>
            <person name="Schwartz I.S."/>
            <person name="Kenyon C."/>
            <person name="de Hoog G.S."/>
            <person name="Govender N.P."/>
            <person name="Botha A."/>
            <person name="Moreno L."/>
            <person name="de Vries M."/>
            <person name="Munoz J.F."/>
            <person name="Stielow J.B."/>
        </authorList>
    </citation>
    <scope>NUCLEOTIDE SEQUENCE [LARGE SCALE GENOMIC DNA]</scope>
    <source>
        <strain evidence="6 7">CBS 136260</strain>
    </source>
</reference>
<comment type="caution">
    <text evidence="6">The sequence shown here is derived from an EMBL/GenBank/DDBJ whole genome shotgun (WGS) entry which is preliminary data.</text>
</comment>
<keyword evidence="4" id="KW-0479">Metal-binding</keyword>
<keyword evidence="4" id="KW-0482">Metalloprotease</keyword>
<name>A0A1B7P8R4_9EURO</name>
<dbReference type="Proteomes" id="UP000091918">
    <property type="component" value="Unassembled WGS sequence"/>
</dbReference>
<dbReference type="STRING" id="1658172.A0A1B7P8R4"/>
<evidence type="ECO:0000256" key="3">
    <source>
        <dbReference type="ARBA" id="ARBA00022997"/>
    </source>
</evidence>
<comment type="catalytic activity">
    <reaction evidence="4">
        <text>an L-aminoacyl-L-amino acid + H2O = 2 an L-alpha-amino acid</text>
        <dbReference type="Rhea" id="RHEA:48940"/>
        <dbReference type="ChEBI" id="CHEBI:15377"/>
        <dbReference type="ChEBI" id="CHEBI:59869"/>
        <dbReference type="ChEBI" id="CHEBI:77460"/>
        <dbReference type="EC" id="3.4.13.19"/>
    </reaction>
</comment>
<dbReference type="InterPro" id="IPR008257">
    <property type="entry name" value="Pept_M19"/>
</dbReference>
<evidence type="ECO:0000256" key="2">
    <source>
        <dbReference type="ARBA" id="ARBA00022833"/>
    </source>
</evidence>
<accession>A0A1B7P8R4</accession>
<keyword evidence="4" id="KW-0645">Protease</keyword>
<comment type="cofactor">
    <cofactor evidence="4">
        <name>Zn(2+)</name>
        <dbReference type="ChEBI" id="CHEBI:29105"/>
    </cofactor>
</comment>
<protein>
    <recommendedName>
        <fullName evidence="4">Dipeptidase</fullName>
        <ecNumber evidence="4">3.4.13.19</ecNumber>
    </recommendedName>
</protein>
<dbReference type="SUPFAM" id="SSF51556">
    <property type="entry name" value="Metallo-dependent hydrolases"/>
    <property type="match status" value="1"/>
</dbReference>
<gene>
    <name evidence="6" type="ORF">ACJ72_00209</name>
</gene>
<evidence type="ECO:0000256" key="5">
    <source>
        <dbReference type="SAM" id="Phobius"/>
    </source>
</evidence>
<dbReference type="AlphaFoldDB" id="A0A1B7P8R4"/>
<dbReference type="GO" id="GO:0046872">
    <property type="term" value="F:metal ion binding"/>
    <property type="evidence" value="ECO:0007669"/>
    <property type="project" value="UniProtKB-UniRule"/>
</dbReference>
<dbReference type="InterPro" id="IPR032466">
    <property type="entry name" value="Metal_Hydrolase"/>
</dbReference>
<dbReference type="GO" id="GO:0006508">
    <property type="term" value="P:proteolysis"/>
    <property type="evidence" value="ECO:0007669"/>
    <property type="project" value="UniProtKB-KW"/>
</dbReference>
<keyword evidence="3 4" id="KW-0224">Dipeptidase</keyword>
<evidence type="ECO:0000313" key="7">
    <source>
        <dbReference type="Proteomes" id="UP000091918"/>
    </source>
</evidence>
<dbReference type="PROSITE" id="PS51365">
    <property type="entry name" value="RENAL_DIPEPTIDASE_2"/>
    <property type="match status" value="1"/>
</dbReference>
<keyword evidence="7" id="KW-1185">Reference proteome</keyword>
<feature type="transmembrane region" description="Helical" evidence="5">
    <location>
        <begin position="35"/>
        <end position="54"/>
    </location>
</feature>
<evidence type="ECO:0000313" key="6">
    <source>
        <dbReference type="EMBL" id="OAX85398.1"/>
    </source>
</evidence>
<keyword evidence="5" id="KW-0472">Membrane</keyword>
<dbReference type="PANTHER" id="PTHR10443:SF12">
    <property type="entry name" value="DIPEPTIDASE"/>
    <property type="match status" value="1"/>
</dbReference>
<dbReference type="EMBL" id="LGUA01000010">
    <property type="protein sequence ID" value="OAX85398.1"/>
    <property type="molecule type" value="Genomic_DNA"/>
</dbReference>
<keyword evidence="4" id="KW-0378">Hydrolase</keyword>
<evidence type="ECO:0000256" key="1">
    <source>
        <dbReference type="ARBA" id="ARBA00003491"/>
    </source>
</evidence>
<keyword evidence="5" id="KW-1133">Transmembrane helix</keyword>
<dbReference type="PANTHER" id="PTHR10443">
    <property type="entry name" value="MICROSOMAL DIPEPTIDASE"/>
    <property type="match status" value="1"/>
</dbReference>
<comment type="function">
    <text evidence="1">Hydrolyzes a wide range of dipeptides.</text>
</comment>
<dbReference type="Pfam" id="PF01244">
    <property type="entry name" value="Peptidase_M19"/>
    <property type="match status" value="1"/>
</dbReference>
<organism evidence="6 7">
    <name type="scientific">Emergomyces africanus</name>
    <dbReference type="NCBI Taxonomy" id="1955775"/>
    <lineage>
        <taxon>Eukaryota</taxon>
        <taxon>Fungi</taxon>
        <taxon>Dikarya</taxon>
        <taxon>Ascomycota</taxon>
        <taxon>Pezizomycotina</taxon>
        <taxon>Eurotiomycetes</taxon>
        <taxon>Eurotiomycetidae</taxon>
        <taxon>Onygenales</taxon>
        <taxon>Ajellomycetaceae</taxon>
        <taxon>Emergomyces</taxon>
    </lineage>
</organism>
<dbReference type="OrthoDB" id="445695at2759"/>
<keyword evidence="5" id="KW-0812">Transmembrane</keyword>
<comment type="similarity">
    <text evidence="4">Belongs to the metallo-dependent hydrolases superfamily. Peptidase M19 family.</text>
</comment>
<proteinExistence type="inferred from homology"/>
<dbReference type="GO" id="GO:0070573">
    <property type="term" value="F:metallodipeptidase activity"/>
    <property type="evidence" value="ECO:0007669"/>
    <property type="project" value="InterPro"/>
</dbReference>
<dbReference type="Gene3D" id="3.20.20.140">
    <property type="entry name" value="Metal-dependent hydrolases"/>
    <property type="match status" value="1"/>
</dbReference>
<dbReference type="EC" id="3.4.13.19" evidence="4"/>
<sequence length="434" mass="48409">MDEHQAPPIHGFLMRMEEKNNEHSWPLRRSSSRSYISTLIIGVVLCITVAWLTLFTTPTSSAWNLFRCKYASVSPVDRVLRTSPLIDGHNDFPYFIRALYKNDIYQKNISDGLELPGQVDFPRLRKGGLRGQFWSAFIQCPTNSSNFSDETYQEIVHDTFQQIDLVHRLAKQFPQHLNLVSSADEAWANFASSDSISSLIGVEGLHQIGNSASILRMYYQLGVRYVTLTHSCHNKYADSATPEQPLHNGLSPAGEAMVREMNRLGMIVDLAHVSSNTMRDALKVSSAPVIFSHSSIYALCAHPRNVPDDVLLELKRNGGVVMITFFPAYTRCDGNGNASLSDVADHVQYAGDLIGYEHIGLGADFDGMPNTVDGLEDVSKYPDLIAELLRRGVSEKDMEGVVGANVLRVLKEVEIEAERLKDVQPLQDQVKNLI</sequence>
<keyword evidence="2 4" id="KW-0862">Zinc</keyword>